<evidence type="ECO:0000313" key="4">
    <source>
        <dbReference type="EMBL" id="RWT15957.1"/>
    </source>
</evidence>
<dbReference type="Proteomes" id="UP000288843">
    <property type="component" value="Unassembled WGS sequence"/>
</dbReference>
<reference evidence="4 7" key="3">
    <citation type="submission" date="2018-06" db="EMBL/GenBank/DDBJ databases">
        <title>Carbapenemase-producing Enterobacteriaceae present in wastewater treatment plant effluent and nearby surface waters in the US.</title>
        <authorList>
            <person name="Mathys D.A."/>
            <person name="Mollenkopf D.F."/>
            <person name="Feicht S.M."/>
            <person name="Adams R.J."/>
            <person name="Albers A.L."/>
            <person name="Stuever D.M."/>
            <person name="Daniels J.B."/>
            <person name="Wittum T.E."/>
        </authorList>
    </citation>
    <scope>NUCLEOTIDE SEQUENCE [LARGE SCALE GENOMIC DNA]</scope>
    <source>
        <strain evidence="4 7">GEO_47_Down_B</strain>
    </source>
</reference>
<comment type="caution">
    <text evidence="4">The sequence shown here is derived from an EMBL/GenBank/DDBJ whole genome shotgun (WGS) entry which is preliminary data.</text>
</comment>
<reference evidence="5 6" key="1">
    <citation type="submission" date="2016-05" db="EMBL/GenBank/DDBJ databases">
        <authorList>
            <consortium name="Pathogen Informatics"/>
        </authorList>
    </citation>
    <scope>NUCLEOTIDE SEQUENCE [LARGE SCALE GENOMIC DNA]</scope>
    <source>
        <strain evidence="5 6">2880STDY5682802</strain>
    </source>
</reference>
<name>A0A443VF41_RAOPL</name>
<reference evidence="2" key="4">
    <citation type="submission" date="2020-11" db="EMBL/GenBank/DDBJ databases">
        <authorList>
            <consortium name="NCBI Pathogen Detection Project"/>
        </authorList>
    </citation>
    <scope>NUCLEOTIDE SEQUENCE</scope>
    <source>
        <strain evidence="2">MISC063</strain>
    </source>
</reference>
<evidence type="ECO:0000313" key="8">
    <source>
        <dbReference type="Proteomes" id="UP001293169"/>
    </source>
</evidence>
<dbReference type="Pfam" id="PF13689">
    <property type="entry name" value="DUF4154"/>
    <property type="match status" value="1"/>
</dbReference>
<gene>
    <name evidence="4" type="ORF">DN603_27255</name>
    <name evidence="2" type="ORF">I8Y23_004543</name>
    <name evidence="5" type="ORF">SAMEA2273876_05048</name>
    <name evidence="3" type="ORF">U5E74_25310</name>
</gene>
<dbReference type="EMBL" id="QKOX01000044">
    <property type="protein sequence ID" value="RWT15957.1"/>
    <property type="molecule type" value="Genomic_DNA"/>
</dbReference>
<protein>
    <submittedName>
        <fullName evidence="4">YfiR family protein</fullName>
    </submittedName>
</protein>
<organism evidence="4 7">
    <name type="scientific">Raoultella planticola</name>
    <name type="common">Klebsiella planticola</name>
    <dbReference type="NCBI Taxonomy" id="575"/>
    <lineage>
        <taxon>Bacteria</taxon>
        <taxon>Pseudomonadati</taxon>
        <taxon>Pseudomonadota</taxon>
        <taxon>Gammaproteobacteria</taxon>
        <taxon>Enterobacterales</taxon>
        <taxon>Enterobacteriaceae</taxon>
        <taxon>Klebsiella/Raoultella group</taxon>
        <taxon>Raoultella</taxon>
    </lineage>
</organism>
<proteinExistence type="predicted"/>
<accession>A0A443VF41</accession>
<dbReference type="Proteomes" id="UP000864422">
    <property type="component" value="Unassembled WGS sequence"/>
</dbReference>
<dbReference type="AlphaFoldDB" id="A0A443VF41"/>
<dbReference type="Proteomes" id="UP000078124">
    <property type="component" value="Unassembled WGS sequence"/>
</dbReference>
<evidence type="ECO:0000313" key="2">
    <source>
        <dbReference type="EMBL" id="HAT1608174.1"/>
    </source>
</evidence>
<sequence length="169" mass="18846">MKESHRLFFIFLLFIVGHPAFAADAPKNVRAIVSGIVTYTRWPALSGPPRLCIFSTSRYTYSLAQEQPEALPYKPVIVRNTEEALNTVCDGFYFGSESPSQQAKLTAEYPSRPLLLIAEQNSECAIGSAFCLIINDKRVRFSVNLDVLTHSGVRVNPDVLMLARNNAHE</sequence>
<dbReference type="InterPro" id="IPR025293">
    <property type="entry name" value="YfiR/HmsC-like"/>
</dbReference>
<evidence type="ECO:0000313" key="7">
    <source>
        <dbReference type="Proteomes" id="UP000288843"/>
    </source>
</evidence>
<reference evidence="3 8" key="5">
    <citation type="submission" date="2023-12" db="EMBL/GenBank/DDBJ databases">
        <title>N/s.</title>
        <authorList>
            <person name="Dale J."/>
        </authorList>
    </citation>
    <scope>NUCLEOTIDE SEQUENCE [LARGE SCALE GENOMIC DNA]</scope>
    <source>
        <strain evidence="3 8">2023EL-01226</strain>
    </source>
</reference>
<dbReference type="EMBL" id="JAXUDK010000023">
    <property type="protein sequence ID" value="MDZ7468946.1"/>
    <property type="molecule type" value="Genomic_DNA"/>
</dbReference>
<dbReference type="Proteomes" id="UP001293169">
    <property type="component" value="Unassembled WGS sequence"/>
</dbReference>
<evidence type="ECO:0000313" key="5">
    <source>
        <dbReference type="EMBL" id="SAQ10914.1"/>
    </source>
</evidence>
<reference evidence="2" key="2">
    <citation type="journal article" date="2018" name="Genome Biol.">
        <title>SKESA: strategic k-mer extension for scrupulous assemblies.</title>
        <authorList>
            <person name="Souvorov A."/>
            <person name="Agarwala R."/>
            <person name="Lipman D.J."/>
        </authorList>
    </citation>
    <scope>NUCLEOTIDE SEQUENCE</scope>
    <source>
        <strain evidence="2">MISC063</strain>
    </source>
</reference>
<keyword evidence="1" id="KW-0732">Signal</keyword>
<evidence type="ECO:0000313" key="6">
    <source>
        <dbReference type="Proteomes" id="UP000078124"/>
    </source>
</evidence>
<feature type="signal peptide" evidence="1">
    <location>
        <begin position="1"/>
        <end position="22"/>
    </location>
</feature>
<dbReference type="RefSeq" id="WP_032686450.1">
    <property type="nucleotide sequence ID" value="NZ_ABZSJN020000277.1"/>
</dbReference>
<evidence type="ECO:0000313" key="3">
    <source>
        <dbReference type="EMBL" id="MDZ7468946.1"/>
    </source>
</evidence>
<keyword evidence="8" id="KW-1185">Reference proteome</keyword>
<dbReference type="EMBL" id="FLAC01000029">
    <property type="protein sequence ID" value="SAQ10914.1"/>
    <property type="molecule type" value="Genomic_DNA"/>
</dbReference>
<dbReference type="EMBL" id="DACSEA010000026">
    <property type="protein sequence ID" value="HAT1608174.1"/>
    <property type="molecule type" value="Genomic_DNA"/>
</dbReference>
<evidence type="ECO:0000256" key="1">
    <source>
        <dbReference type="SAM" id="SignalP"/>
    </source>
</evidence>
<dbReference type="GeneID" id="57426771"/>
<dbReference type="KEGG" id="rpln:B1209_05945"/>
<feature type="chain" id="PRO_5044603824" evidence="1">
    <location>
        <begin position="23"/>
        <end position="169"/>
    </location>
</feature>